<evidence type="ECO:0000256" key="7">
    <source>
        <dbReference type="ARBA" id="ARBA00022927"/>
    </source>
</evidence>
<proteinExistence type="inferred from homology"/>
<organism evidence="12 13">
    <name type="scientific">SAR86 cluster bacterium BACL1 MAG-120920-bin57</name>
    <dbReference type="NCBI Taxonomy" id="1655571"/>
    <lineage>
        <taxon>Bacteria</taxon>
        <taxon>Pseudomonadati</taxon>
        <taxon>Pseudomonadota</taxon>
        <taxon>Gammaproteobacteria</taxon>
        <taxon>SAR86 cluster</taxon>
    </lineage>
</organism>
<dbReference type="AlphaFoldDB" id="A0A0R2PPK6"/>
<keyword evidence="5" id="KW-1003">Cell membrane</keyword>
<dbReference type="PANTHER" id="PTHR33909:SF1">
    <property type="entry name" value="SEC TRANSLOCON ACCESSORY COMPLEX SUBUNIT YAJC"/>
    <property type="match status" value="1"/>
</dbReference>
<keyword evidence="7" id="KW-0653">Protein transport</keyword>
<dbReference type="InterPro" id="IPR003849">
    <property type="entry name" value="Preprotein_translocase_YajC"/>
</dbReference>
<dbReference type="GO" id="GO:0005886">
    <property type="term" value="C:plasma membrane"/>
    <property type="evidence" value="ECO:0007669"/>
    <property type="project" value="UniProtKB-SubCell"/>
</dbReference>
<keyword evidence="4" id="KW-0813">Transport</keyword>
<evidence type="ECO:0000256" key="2">
    <source>
        <dbReference type="ARBA" id="ARBA00006742"/>
    </source>
</evidence>
<dbReference type="Proteomes" id="UP000050874">
    <property type="component" value="Unassembled WGS sequence"/>
</dbReference>
<dbReference type="NCBIfam" id="TIGR00739">
    <property type="entry name" value="yajC"/>
    <property type="match status" value="1"/>
</dbReference>
<accession>A0A0R2PPK6</accession>
<feature type="transmembrane region" description="Helical" evidence="11">
    <location>
        <begin position="12"/>
        <end position="30"/>
    </location>
</feature>
<dbReference type="PANTHER" id="PTHR33909">
    <property type="entry name" value="SEC TRANSLOCON ACCESSORY COMPLEX SUBUNIT YAJC"/>
    <property type="match status" value="1"/>
</dbReference>
<evidence type="ECO:0000313" key="12">
    <source>
        <dbReference type="EMBL" id="KRO40008.1"/>
    </source>
</evidence>
<evidence type="ECO:0000256" key="8">
    <source>
        <dbReference type="ARBA" id="ARBA00022989"/>
    </source>
</evidence>
<evidence type="ECO:0000256" key="4">
    <source>
        <dbReference type="ARBA" id="ARBA00022448"/>
    </source>
</evidence>
<evidence type="ECO:0000256" key="11">
    <source>
        <dbReference type="SAM" id="Phobius"/>
    </source>
</evidence>
<comment type="subcellular location">
    <subcellularLocation>
        <location evidence="1">Cell membrane</location>
        <topology evidence="1">Single-pass membrane protein</topology>
    </subcellularLocation>
</comment>
<sequence>MNEPQTQLPWYLPDPVLVFFIGFLALMYFMTIRPQQKRMKVLQTMMDELEKGDEVVAAGGIIGRIKEIKGPYVSIEVSENITFKLQKTAITNTLPKGTIASID</sequence>
<gene>
    <name evidence="12" type="ORF">ABR63_04040</name>
</gene>
<protein>
    <recommendedName>
        <fullName evidence="3">Sec translocon accessory complex subunit YajC</fullName>
    </recommendedName>
</protein>
<reference evidence="13" key="1">
    <citation type="submission" date="2015-10" db="EMBL/GenBank/DDBJ databases">
        <title>Metagenome-Assembled Genomes uncover a global brackish microbiome.</title>
        <authorList>
            <person name="Hugerth L.W."/>
            <person name="Larsson J."/>
            <person name="Alneberg J."/>
            <person name="Lindh M.V."/>
            <person name="Legrand C."/>
            <person name="Pinhassi J."/>
            <person name="Andersson A."/>
        </authorList>
    </citation>
    <scope>NUCLEOTIDE SEQUENCE [LARGE SCALE GENOMIC DNA]</scope>
</reference>
<evidence type="ECO:0000256" key="3">
    <source>
        <dbReference type="ARBA" id="ARBA00014962"/>
    </source>
</evidence>
<evidence type="ECO:0000256" key="9">
    <source>
        <dbReference type="ARBA" id="ARBA00023010"/>
    </source>
</evidence>
<evidence type="ECO:0000256" key="1">
    <source>
        <dbReference type="ARBA" id="ARBA00004162"/>
    </source>
</evidence>
<keyword evidence="6 11" id="KW-0812">Transmembrane</keyword>
<comment type="caution">
    <text evidence="12">The sequence shown here is derived from an EMBL/GenBank/DDBJ whole genome shotgun (WGS) entry which is preliminary data.</text>
</comment>
<dbReference type="PRINTS" id="PR01853">
    <property type="entry name" value="YAJCTRNLCASE"/>
</dbReference>
<dbReference type="GO" id="GO:0015031">
    <property type="term" value="P:protein transport"/>
    <property type="evidence" value="ECO:0007669"/>
    <property type="project" value="UniProtKB-KW"/>
</dbReference>
<dbReference type="EMBL" id="LIAV01000184">
    <property type="protein sequence ID" value="KRO40008.1"/>
    <property type="molecule type" value="Genomic_DNA"/>
</dbReference>
<keyword evidence="9" id="KW-0811">Translocation</keyword>
<keyword evidence="10 11" id="KW-0472">Membrane</keyword>
<evidence type="ECO:0000256" key="6">
    <source>
        <dbReference type="ARBA" id="ARBA00022692"/>
    </source>
</evidence>
<dbReference type="Pfam" id="PF02699">
    <property type="entry name" value="YajC"/>
    <property type="match status" value="1"/>
</dbReference>
<keyword evidence="8 11" id="KW-1133">Transmembrane helix</keyword>
<name>A0A0R2PPK6_9GAMM</name>
<evidence type="ECO:0000256" key="5">
    <source>
        <dbReference type="ARBA" id="ARBA00022475"/>
    </source>
</evidence>
<evidence type="ECO:0000313" key="13">
    <source>
        <dbReference type="Proteomes" id="UP000050874"/>
    </source>
</evidence>
<comment type="similarity">
    <text evidence="2">Belongs to the YajC family.</text>
</comment>
<evidence type="ECO:0000256" key="10">
    <source>
        <dbReference type="ARBA" id="ARBA00023136"/>
    </source>
</evidence>
<dbReference type="SMART" id="SM01323">
    <property type="entry name" value="YajC"/>
    <property type="match status" value="1"/>
</dbReference>